<reference evidence="2 3" key="1">
    <citation type="submission" date="2019-03" db="EMBL/GenBank/DDBJ databases">
        <title>First draft genome of Liparis tanakae, snailfish: a comprehensive survey of snailfish specific genes.</title>
        <authorList>
            <person name="Kim W."/>
            <person name="Song I."/>
            <person name="Jeong J.-H."/>
            <person name="Kim D."/>
            <person name="Kim S."/>
            <person name="Ryu S."/>
            <person name="Song J.Y."/>
            <person name="Lee S.K."/>
        </authorList>
    </citation>
    <scope>NUCLEOTIDE SEQUENCE [LARGE SCALE GENOMIC DNA]</scope>
    <source>
        <tissue evidence="2">Muscle</tissue>
    </source>
</reference>
<feature type="compositionally biased region" description="Polar residues" evidence="1">
    <location>
        <begin position="121"/>
        <end position="131"/>
    </location>
</feature>
<evidence type="ECO:0000256" key="1">
    <source>
        <dbReference type="SAM" id="MobiDB-lite"/>
    </source>
</evidence>
<feature type="region of interest" description="Disordered" evidence="1">
    <location>
        <begin position="1"/>
        <end position="27"/>
    </location>
</feature>
<evidence type="ECO:0000313" key="2">
    <source>
        <dbReference type="EMBL" id="TNN38766.1"/>
    </source>
</evidence>
<dbReference type="AlphaFoldDB" id="A0A4Z2FBY4"/>
<dbReference type="EMBL" id="SRLO01001340">
    <property type="protein sequence ID" value="TNN38766.1"/>
    <property type="molecule type" value="Genomic_DNA"/>
</dbReference>
<proteinExistence type="predicted"/>
<feature type="region of interest" description="Disordered" evidence="1">
    <location>
        <begin position="42"/>
        <end position="161"/>
    </location>
</feature>
<protein>
    <submittedName>
        <fullName evidence="2">Uncharacterized protein</fullName>
    </submittedName>
</protein>
<dbReference type="Proteomes" id="UP000314294">
    <property type="component" value="Unassembled WGS sequence"/>
</dbReference>
<feature type="compositionally biased region" description="Polar residues" evidence="1">
    <location>
        <begin position="94"/>
        <end position="107"/>
    </location>
</feature>
<sequence>MQKDAEGCRRMQKDAEGCRRMQKDAEGCRRMQKDAVLMRAMQFDAPPDAATGGRNSKESQRGHRITGVPTPSCAVKKWPVPPSGSKEREDSPQDALTLNNKPRSWSSPVAPDLRSDAWRRVTTSVNQSRTQKPCRPLSCGYEEPPESGRHSAPPDSGVNAHCGHTPCSGSAPCCYHAVEECSM</sequence>
<accession>A0A4Z2FBY4</accession>
<evidence type="ECO:0000313" key="3">
    <source>
        <dbReference type="Proteomes" id="UP000314294"/>
    </source>
</evidence>
<organism evidence="2 3">
    <name type="scientific">Liparis tanakae</name>
    <name type="common">Tanaka's snailfish</name>
    <dbReference type="NCBI Taxonomy" id="230148"/>
    <lineage>
        <taxon>Eukaryota</taxon>
        <taxon>Metazoa</taxon>
        <taxon>Chordata</taxon>
        <taxon>Craniata</taxon>
        <taxon>Vertebrata</taxon>
        <taxon>Euteleostomi</taxon>
        <taxon>Actinopterygii</taxon>
        <taxon>Neopterygii</taxon>
        <taxon>Teleostei</taxon>
        <taxon>Neoteleostei</taxon>
        <taxon>Acanthomorphata</taxon>
        <taxon>Eupercaria</taxon>
        <taxon>Perciformes</taxon>
        <taxon>Cottioidei</taxon>
        <taxon>Cottales</taxon>
        <taxon>Liparidae</taxon>
        <taxon>Liparis</taxon>
    </lineage>
</organism>
<keyword evidence="3" id="KW-1185">Reference proteome</keyword>
<comment type="caution">
    <text evidence="2">The sequence shown here is derived from an EMBL/GenBank/DDBJ whole genome shotgun (WGS) entry which is preliminary data.</text>
</comment>
<name>A0A4Z2FBY4_9TELE</name>
<gene>
    <name evidence="2" type="ORF">EYF80_051058</name>
</gene>